<dbReference type="EMBL" id="CAACVJ010000334">
    <property type="protein sequence ID" value="VEP16036.1"/>
    <property type="molecule type" value="Genomic_DNA"/>
</dbReference>
<evidence type="ECO:0000313" key="2">
    <source>
        <dbReference type="EMBL" id="VEP16036.1"/>
    </source>
</evidence>
<reference evidence="2 3" key="1">
    <citation type="submission" date="2019-01" db="EMBL/GenBank/DDBJ databases">
        <authorList>
            <person name="Brito A."/>
        </authorList>
    </citation>
    <scope>NUCLEOTIDE SEQUENCE [LARGE SCALE GENOMIC DNA]</scope>
    <source>
        <strain evidence="2">1</strain>
    </source>
</reference>
<dbReference type="Proteomes" id="UP000320055">
    <property type="component" value="Unassembled WGS sequence"/>
</dbReference>
<keyword evidence="1" id="KW-0472">Membrane</keyword>
<sequence length="49" mass="6058">MQFKCALAYLFSYLSIVIYKFIVFFCFNRRIYGFLTKQFNYFCITTRLD</sequence>
<evidence type="ECO:0000313" key="3">
    <source>
        <dbReference type="Proteomes" id="UP000320055"/>
    </source>
</evidence>
<proteinExistence type="predicted"/>
<accession>A0A563VX89</accession>
<protein>
    <submittedName>
        <fullName evidence="2">Uncharacterized protein</fullName>
    </submittedName>
</protein>
<evidence type="ECO:0000256" key="1">
    <source>
        <dbReference type="SAM" id="Phobius"/>
    </source>
</evidence>
<keyword evidence="1" id="KW-1133">Transmembrane helix</keyword>
<keyword evidence="3" id="KW-1185">Reference proteome</keyword>
<organism evidence="2 3">
    <name type="scientific">Hyella patelloides LEGE 07179</name>
    <dbReference type="NCBI Taxonomy" id="945734"/>
    <lineage>
        <taxon>Bacteria</taxon>
        <taxon>Bacillati</taxon>
        <taxon>Cyanobacteriota</taxon>
        <taxon>Cyanophyceae</taxon>
        <taxon>Pleurocapsales</taxon>
        <taxon>Hyellaceae</taxon>
        <taxon>Hyella</taxon>
    </lineage>
</organism>
<keyword evidence="1" id="KW-0812">Transmembrane</keyword>
<dbReference type="AlphaFoldDB" id="A0A563VX89"/>
<name>A0A563VX89_9CYAN</name>
<feature type="transmembrane region" description="Helical" evidence="1">
    <location>
        <begin position="6"/>
        <end position="27"/>
    </location>
</feature>
<gene>
    <name evidence="2" type="ORF">H1P_40007</name>
</gene>